<dbReference type="Proteomes" id="UP000036325">
    <property type="component" value="Unassembled WGS sequence"/>
</dbReference>
<dbReference type="STRING" id="1608994.TU86_04425"/>
<comment type="caution">
    <text evidence="1">The sequence shown here is derived from an EMBL/GenBank/DDBJ whole genome shotgun (WGS) entry which is preliminary data.</text>
</comment>
<dbReference type="EMBL" id="JYLF01000002">
    <property type="protein sequence ID" value="KMN14556.1"/>
    <property type="molecule type" value="Genomic_DNA"/>
</dbReference>
<dbReference type="PATRIC" id="fig|1608994.3.peg.1474"/>
<accession>A0A0J6LJL2</accession>
<accession>A0A0J6J620</accession>
<dbReference type="Pfam" id="PF06266">
    <property type="entry name" value="HrpF"/>
    <property type="match status" value="1"/>
</dbReference>
<evidence type="ECO:0000313" key="2">
    <source>
        <dbReference type="Proteomes" id="UP000036325"/>
    </source>
</evidence>
<dbReference type="InterPro" id="IPR009371">
    <property type="entry name" value="T3SS_HrpF"/>
</dbReference>
<dbReference type="OrthoDB" id="7007346at2"/>
<evidence type="ECO:0000313" key="1">
    <source>
        <dbReference type="EMBL" id="KMN14556.1"/>
    </source>
</evidence>
<reference evidence="1 2" key="1">
    <citation type="submission" date="2015-02" db="EMBL/GenBank/DDBJ databases">
        <title>Pseudomonas helleri sp. nov. and Pseudomonas weihenstephanensis sp. nov., isolated from raw cows milk.</title>
        <authorList>
            <person name="von Neubeck M."/>
            <person name="Huptas C."/>
            <person name="Wenning M."/>
            <person name="Scherer S."/>
        </authorList>
    </citation>
    <scope>NUCLEOTIDE SEQUENCE [LARGE SCALE GENOMIC DNA]</scope>
    <source>
        <strain evidence="1 2">DSM 29166</strain>
    </source>
</reference>
<sequence>MPSFESIQRRIDNRFEKAQKNMDSIAMSNQGSQQDMLSFLSASKKMASATFSITEQTRFKHSLTKSIIDAVQ</sequence>
<organism evidence="1 2">
    <name type="scientific">Pseudomonas weihenstephanensis</name>
    <dbReference type="NCBI Taxonomy" id="1608994"/>
    <lineage>
        <taxon>Bacteria</taxon>
        <taxon>Pseudomonadati</taxon>
        <taxon>Pseudomonadota</taxon>
        <taxon>Gammaproteobacteria</taxon>
        <taxon>Pseudomonadales</taxon>
        <taxon>Pseudomonadaceae</taxon>
        <taxon>Pseudomonas</taxon>
    </lineage>
</organism>
<proteinExistence type="predicted"/>
<dbReference type="RefSeq" id="WP_048363094.1">
    <property type="nucleotide sequence ID" value="NZ_JAAEBV010000006.1"/>
</dbReference>
<gene>
    <name evidence="1" type="ORF">TU86_04425</name>
</gene>
<name>A0A0J6LJL2_9PSED</name>
<protein>
    <submittedName>
        <fullName evidence="1">Type III secretion protein HrpF</fullName>
    </submittedName>
</protein>
<dbReference type="AlphaFoldDB" id="A0A0J6LJL2"/>